<name>A0A2P6AS35_9GAMM</name>
<dbReference type="InterPro" id="IPR022442">
    <property type="entry name" value="SO_2930-like_dom"/>
</dbReference>
<protein>
    <recommendedName>
        <fullName evidence="1">Right handed beta helix domain-containing protein</fullName>
    </recommendedName>
</protein>
<reference evidence="3" key="1">
    <citation type="submission" date="2018-02" db="EMBL/GenBank/DDBJ databases">
        <title>Genome sequencing of Solimonas sp. HR-BB.</title>
        <authorList>
            <person name="Lee Y."/>
            <person name="Jeon C.O."/>
        </authorList>
    </citation>
    <scope>NUCLEOTIDE SEQUENCE [LARGE SCALE GENOMIC DNA]</scope>
    <source>
        <strain evidence="3">HR-E</strain>
    </source>
</reference>
<gene>
    <name evidence="2" type="ORF">C5O18_06285</name>
</gene>
<evidence type="ECO:0000259" key="1">
    <source>
        <dbReference type="Pfam" id="PF13229"/>
    </source>
</evidence>
<dbReference type="InterPro" id="IPR011050">
    <property type="entry name" value="Pectin_lyase_fold/virulence"/>
</dbReference>
<dbReference type="AlphaFoldDB" id="A0A2P6AS35"/>
<evidence type="ECO:0000313" key="3">
    <source>
        <dbReference type="Proteomes" id="UP000243900"/>
    </source>
</evidence>
<dbReference type="InterPro" id="IPR012334">
    <property type="entry name" value="Pectin_lyas_fold"/>
</dbReference>
<dbReference type="NCBIfam" id="TIGR03805">
    <property type="entry name" value="beta_helix_1"/>
    <property type="match status" value="1"/>
</dbReference>
<dbReference type="SMART" id="SM00710">
    <property type="entry name" value="PbH1"/>
    <property type="match status" value="6"/>
</dbReference>
<dbReference type="Pfam" id="PF13229">
    <property type="entry name" value="Beta_helix"/>
    <property type="match status" value="1"/>
</dbReference>
<dbReference type="InterPro" id="IPR006626">
    <property type="entry name" value="PbH1"/>
</dbReference>
<organism evidence="2 3">
    <name type="scientific">Amnimonas aquatica</name>
    <dbReference type="NCBI Taxonomy" id="2094561"/>
    <lineage>
        <taxon>Bacteria</taxon>
        <taxon>Pseudomonadati</taxon>
        <taxon>Pseudomonadota</taxon>
        <taxon>Gammaproteobacteria</taxon>
        <taxon>Moraxellales</taxon>
        <taxon>Moraxellaceae</taxon>
        <taxon>Amnimonas</taxon>
    </lineage>
</organism>
<sequence>MPVRHGDATNVIFSQDGSFPHCQAGYCHGPMAALQQEKPMRLHMLITSGPAAGRRRAPVVLLLAAGLVLLPGCFGGKDSSKQGGGTPRVDEPCIKPDAQARDKILTALFEARAGDVVELCEGKFDLPTGLLINSKSGITLKGAGMKKTILSFANSDSAEGINASHADGLVLQGFTVEDTPGNGIRIFRSDYVTVRDVSARWRDAAGRDETEAGYTPRSDVGAYALYPVETRHVLMENCEAHGASDAGIYVGQSSDVLVRNCLATYNVAGYEFENTYRAIFEYNVATKNTGGFLIFDLPNLRQYGEKNIVRYNKAYANNTNNFAPIGNIVGLTPRGTGMLILASDQLEIYGNEITDNETLGIAMVNYGLVDNNYPDMRYDFYSEGVEIYDNTFARNGTKPQMPIAERGIASALPLILRVKNLGRGADIVWDGGEDTPNDCTEYPRDKDGIPLNQPNPNETGRYEARVDERGRPNFDRPDQEPTCKYNAWKFDTKGKLKKPENGICIHGNKHENNPLVTPFLNAKLWRTDLGPELVVQLLTPGSNDLSPHACDLPDRPEPVLKLPYVPKAEEQRPSESAVAKACAAVKPGQVNWSALGQYNCPELSQYGLFSVANDPGSAGNGDGVMPYELNSALFSDYASKYRVIFLPPGAGGTVQRAIYQDSRQGVTATLDFPVGTVIAKTFAFRKEDSAGKLLSEHVVETRLLIKRQTGSGVSWVGLPYIWQHDAAGKPVKAVLALAGGTASVSWDYLDHNPNVKKDGKRVRYTGSAEHYAVPAALNCITCHGGDDREPGAAPIGPKARNMDRGMNADGSGQNQLAFMVSKGWLDQVPATHDRPLAFWDVPGSGPSSATGGSPRDVHERVRAYLESNCMHCHNPNGGASNSGLYLDSFRTVNNRFGVCKKPVAAGRGSGSLKHDIVPGDAGASILMYRVASAEAGVRMAPIARSVTHTESAVLINEWINTALPALDKADDNEIQDEDSCNSSDLPLLLTELLPAELTGLLKQLQKLAGGDPSALEDILGTLTGGLRGLLPMTSADQRRELSLP</sequence>
<feature type="domain" description="Right handed beta helix" evidence="1">
    <location>
        <begin position="219"/>
        <end position="369"/>
    </location>
</feature>
<dbReference type="Gene3D" id="2.160.20.10">
    <property type="entry name" value="Single-stranded right-handed beta-helix, Pectin lyase-like"/>
    <property type="match status" value="1"/>
</dbReference>
<dbReference type="SUPFAM" id="SSF51126">
    <property type="entry name" value="Pectin lyase-like"/>
    <property type="match status" value="1"/>
</dbReference>
<comment type="caution">
    <text evidence="2">The sequence shown here is derived from an EMBL/GenBank/DDBJ whole genome shotgun (WGS) entry which is preliminary data.</text>
</comment>
<evidence type="ECO:0000313" key="2">
    <source>
        <dbReference type="EMBL" id="PQA41144.1"/>
    </source>
</evidence>
<accession>A0A2P6AS35</accession>
<dbReference type="Proteomes" id="UP000243900">
    <property type="component" value="Unassembled WGS sequence"/>
</dbReference>
<proteinExistence type="predicted"/>
<dbReference type="EMBL" id="PTQZ01000133">
    <property type="protein sequence ID" value="PQA41144.1"/>
    <property type="molecule type" value="Genomic_DNA"/>
</dbReference>
<keyword evidence="3" id="KW-1185">Reference proteome</keyword>
<dbReference type="InterPro" id="IPR039448">
    <property type="entry name" value="Beta_helix"/>
</dbReference>